<protein>
    <submittedName>
        <fullName evidence="3">Transposable element protein</fullName>
    </submittedName>
</protein>
<proteinExistence type="predicted"/>
<dbReference type="InterPro" id="IPR036397">
    <property type="entry name" value="RNaseH_sf"/>
</dbReference>
<dbReference type="PANTHER" id="PTHR42648">
    <property type="entry name" value="TRANSPOSASE, PUTATIVE-RELATED"/>
    <property type="match status" value="1"/>
</dbReference>
<dbReference type="PROSITE" id="PS50994">
    <property type="entry name" value="INTEGRASE"/>
    <property type="match status" value="1"/>
</dbReference>
<name>A0ABD1PS53_9LAMI</name>
<dbReference type="InterPro" id="IPR001584">
    <property type="entry name" value="Integrase_cat-core"/>
</dbReference>
<dbReference type="InterPro" id="IPR039537">
    <property type="entry name" value="Retrotran_Ty1/copia-like"/>
</dbReference>
<sequence length="121" mass="14244">MVENETDLKIKRLRTDNGGEYEDTRFKKFCYEHGIRMERTMPGTHQHNGVAERYEPNIDRKSQKHSYTVKSTKAVMGRSNQHKHNLLDQLRPIGSIRAQNTRGGMERKRGKIITSKSFRLW</sequence>
<dbReference type="InterPro" id="IPR012337">
    <property type="entry name" value="RNaseH-like_sf"/>
</dbReference>
<evidence type="ECO:0000259" key="2">
    <source>
        <dbReference type="PROSITE" id="PS50994"/>
    </source>
</evidence>
<dbReference type="AlphaFoldDB" id="A0ABD1PS53"/>
<feature type="region of interest" description="Disordered" evidence="1">
    <location>
        <begin position="59"/>
        <end position="80"/>
    </location>
</feature>
<evidence type="ECO:0000256" key="1">
    <source>
        <dbReference type="SAM" id="MobiDB-lite"/>
    </source>
</evidence>
<reference evidence="4" key="1">
    <citation type="submission" date="2024-07" db="EMBL/GenBank/DDBJ databases">
        <title>Two chromosome-level genome assemblies of Korean endemic species Abeliophyllum distichum and Forsythia ovata (Oleaceae).</title>
        <authorList>
            <person name="Jang H."/>
        </authorList>
    </citation>
    <scope>NUCLEOTIDE SEQUENCE [LARGE SCALE GENOMIC DNA]</scope>
</reference>
<dbReference type="Proteomes" id="UP001604336">
    <property type="component" value="Unassembled WGS sequence"/>
</dbReference>
<comment type="caution">
    <text evidence="3">The sequence shown here is derived from an EMBL/GenBank/DDBJ whole genome shotgun (WGS) entry which is preliminary data.</text>
</comment>
<dbReference type="PANTHER" id="PTHR42648:SF28">
    <property type="entry name" value="TRANSPOSON-ENCODED PROTEIN WITH RIBONUCLEASE H-LIKE AND RETROVIRUS ZINC FINGER-LIKE DOMAINS"/>
    <property type="match status" value="1"/>
</dbReference>
<feature type="domain" description="Integrase catalytic" evidence="2">
    <location>
        <begin position="1"/>
        <end position="61"/>
    </location>
</feature>
<dbReference type="EMBL" id="JBFOLK010000013">
    <property type="protein sequence ID" value="KAL2466760.1"/>
    <property type="molecule type" value="Genomic_DNA"/>
</dbReference>
<organism evidence="3 4">
    <name type="scientific">Abeliophyllum distichum</name>
    <dbReference type="NCBI Taxonomy" id="126358"/>
    <lineage>
        <taxon>Eukaryota</taxon>
        <taxon>Viridiplantae</taxon>
        <taxon>Streptophyta</taxon>
        <taxon>Embryophyta</taxon>
        <taxon>Tracheophyta</taxon>
        <taxon>Spermatophyta</taxon>
        <taxon>Magnoliopsida</taxon>
        <taxon>eudicotyledons</taxon>
        <taxon>Gunneridae</taxon>
        <taxon>Pentapetalae</taxon>
        <taxon>asterids</taxon>
        <taxon>lamiids</taxon>
        <taxon>Lamiales</taxon>
        <taxon>Oleaceae</taxon>
        <taxon>Forsythieae</taxon>
        <taxon>Abeliophyllum</taxon>
    </lineage>
</organism>
<dbReference type="Gene3D" id="3.30.420.10">
    <property type="entry name" value="Ribonuclease H-like superfamily/Ribonuclease H"/>
    <property type="match status" value="1"/>
</dbReference>
<evidence type="ECO:0000313" key="4">
    <source>
        <dbReference type="Proteomes" id="UP001604336"/>
    </source>
</evidence>
<evidence type="ECO:0000313" key="3">
    <source>
        <dbReference type="EMBL" id="KAL2466760.1"/>
    </source>
</evidence>
<dbReference type="SUPFAM" id="SSF53098">
    <property type="entry name" value="Ribonuclease H-like"/>
    <property type="match status" value="1"/>
</dbReference>
<keyword evidence="4" id="KW-1185">Reference proteome</keyword>
<accession>A0ABD1PS53</accession>
<gene>
    <name evidence="3" type="ORF">Adt_42611</name>
</gene>